<feature type="transmembrane region" description="Helical" evidence="2">
    <location>
        <begin position="38"/>
        <end position="60"/>
    </location>
</feature>
<dbReference type="HOGENOM" id="CLU_124994_1_1_11"/>
<evidence type="ECO:0000256" key="2">
    <source>
        <dbReference type="SAM" id="Phobius"/>
    </source>
</evidence>
<dbReference type="eggNOG" id="ENOG5033KSC">
    <property type="taxonomic scope" value="Bacteria"/>
</dbReference>
<keyword evidence="2" id="KW-0812">Transmembrane</keyword>
<dbReference type="EMBL" id="CP008953">
    <property type="protein sequence ID" value="AIG73964.1"/>
    <property type="molecule type" value="Genomic_DNA"/>
</dbReference>
<dbReference type="AlphaFoldDB" id="A0A075UN14"/>
<feature type="region of interest" description="Disordered" evidence="1">
    <location>
        <begin position="150"/>
        <end position="179"/>
    </location>
</feature>
<dbReference type="KEGG" id="aja:AJAP_05220"/>
<proteinExistence type="predicted"/>
<evidence type="ECO:0000256" key="1">
    <source>
        <dbReference type="SAM" id="MobiDB-lite"/>
    </source>
</evidence>
<keyword evidence="2" id="KW-1133">Transmembrane helix</keyword>
<evidence type="ECO:0000313" key="3">
    <source>
        <dbReference type="EMBL" id="AIG73964.1"/>
    </source>
</evidence>
<protein>
    <recommendedName>
        <fullName evidence="5">Integral membrane protein</fullName>
    </recommendedName>
</protein>
<evidence type="ECO:0008006" key="5">
    <source>
        <dbReference type="Google" id="ProtNLM"/>
    </source>
</evidence>
<dbReference type="Proteomes" id="UP000028492">
    <property type="component" value="Chromosome"/>
</dbReference>
<reference evidence="3 4" key="1">
    <citation type="journal article" date="2014" name="J. Biotechnol.">
        <title>Complete genome sequence of the actinobacterium Amycolatopsis japonica MG417-CF17(T) (=DSM 44213T) producing (S,S)-N,N'-ethylenediaminedisuccinic acid.</title>
        <authorList>
            <person name="Stegmann E."/>
            <person name="Albersmeier A."/>
            <person name="Spohn M."/>
            <person name="Gert H."/>
            <person name="Weber T."/>
            <person name="Wohlleben W."/>
            <person name="Kalinowski J."/>
            <person name="Ruckert C."/>
        </authorList>
    </citation>
    <scope>NUCLEOTIDE SEQUENCE [LARGE SCALE GENOMIC DNA]</scope>
    <source>
        <strain evidence="4">MG417-CF17 (DSM 44213)</strain>
    </source>
</reference>
<feature type="transmembrane region" description="Helical" evidence="2">
    <location>
        <begin position="98"/>
        <end position="115"/>
    </location>
</feature>
<organism evidence="3 4">
    <name type="scientific">Amycolatopsis japonica</name>
    <dbReference type="NCBI Taxonomy" id="208439"/>
    <lineage>
        <taxon>Bacteria</taxon>
        <taxon>Bacillati</taxon>
        <taxon>Actinomycetota</taxon>
        <taxon>Actinomycetes</taxon>
        <taxon>Pseudonocardiales</taxon>
        <taxon>Pseudonocardiaceae</taxon>
        <taxon>Amycolatopsis</taxon>
        <taxon>Amycolatopsis japonica group</taxon>
    </lineage>
</organism>
<gene>
    <name evidence="3" type="ORF">AJAP_05220</name>
</gene>
<accession>A0A075UN14</accession>
<dbReference type="STRING" id="208439.AJAP_05220"/>
<feature type="compositionally biased region" description="Basic and acidic residues" evidence="1">
    <location>
        <begin position="161"/>
        <end position="179"/>
    </location>
</feature>
<name>A0A075UN14_9PSEU</name>
<evidence type="ECO:0000313" key="4">
    <source>
        <dbReference type="Proteomes" id="UP000028492"/>
    </source>
</evidence>
<keyword evidence="4" id="KW-1185">Reference proteome</keyword>
<sequence>MLTYGDPPWWSTVSGSLEGCFAVSIADKLSPAPREVRLAGAVTALPGLALIVFAILLLVNGRAGPENLLAEVAYYLVLAAGTLACAAGLMMGKTWARSPGVVVALILVGVGWYGAGPSGQPLWGVPLGLVGVAVIVLLFRRPSRAWALGMQEGETEEEAAERDGAAGRAARREREERDS</sequence>
<feature type="transmembrane region" description="Helical" evidence="2">
    <location>
        <begin position="72"/>
        <end position="91"/>
    </location>
</feature>
<feature type="transmembrane region" description="Helical" evidence="2">
    <location>
        <begin position="121"/>
        <end position="139"/>
    </location>
</feature>
<dbReference type="RefSeq" id="WP_038508662.1">
    <property type="nucleotide sequence ID" value="NZ_CP008953.1"/>
</dbReference>
<keyword evidence="2" id="KW-0472">Membrane</keyword>